<accession>A0AB39A6W3</accession>
<keyword evidence="9 13" id="KW-0406">Ion transport</keyword>
<dbReference type="GO" id="GO:0005743">
    <property type="term" value="C:mitochondrial inner membrane"/>
    <property type="evidence" value="ECO:0007669"/>
    <property type="project" value="UniProtKB-SubCell"/>
</dbReference>
<organism evidence="14">
    <name type="scientific">Jaminaea pallidilutea</name>
    <dbReference type="NCBI Taxonomy" id="2878321"/>
    <lineage>
        <taxon>Eukaryota</taxon>
        <taxon>Fungi</taxon>
        <taxon>Dikarya</taxon>
        <taxon>Basidiomycota</taxon>
        <taxon>Ustilaginomycotina</taxon>
        <taxon>Exobasidiomycetes</taxon>
        <taxon>Microstromatales</taxon>
        <taxon>Microstromatales incertae sedis</taxon>
        <taxon>Jaminaea</taxon>
    </lineage>
</organism>
<evidence type="ECO:0000256" key="4">
    <source>
        <dbReference type="ARBA" id="ARBA00022448"/>
    </source>
</evidence>
<dbReference type="GO" id="GO:0045259">
    <property type="term" value="C:proton-transporting ATP synthase complex"/>
    <property type="evidence" value="ECO:0007669"/>
    <property type="project" value="UniProtKB-KW"/>
</dbReference>
<comment type="subunit">
    <text evidence="13">F-type ATPases have 2 components, CF(1) - the catalytic core - and CF(0) - the membrane proton channel.</text>
</comment>
<comment type="subcellular location">
    <subcellularLocation>
        <location evidence="13">Mitochondrion inner membrane</location>
        <topology evidence="13">Single-pass membrane protein</topology>
    </subcellularLocation>
    <subcellularLocation>
        <location evidence="1">Mitochondrion membrane</location>
        <topology evidence="1">Single-pass membrane protein</topology>
    </subcellularLocation>
</comment>
<dbReference type="GO" id="GO:0046933">
    <property type="term" value="F:proton-transporting ATP synthase activity, rotational mechanism"/>
    <property type="evidence" value="ECO:0007669"/>
    <property type="project" value="TreeGrafter"/>
</dbReference>
<keyword evidence="5 13" id="KW-0138">CF(0)</keyword>
<keyword evidence="4 13" id="KW-0813">Transport</keyword>
<evidence type="ECO:0000256" key="1">
    <source>
        <dbReference type="ARBA" id="ARBA00004304"/>
    </source>
</evidence>
<keyword evidence="7 13" id="KW-0375">Hydrogen ion transport</keyword>
<evidence type="ECO:0000256" key="5">
    <source>
        <dbReference type="ARBA" id="ARBA00022547"/>
    </source>
</evidence>
<evidence type="ECO:0000256" key="11">
    <source>
        <dbReference type="ARBA" id="ARBA00023136"/>
    </source>
</evidence>
<gene>
    <name evidence="14" type="primary">ATP8</name>
</gene>
<name>A0AB39A6W3_9BASI</name>
<protein>
    <recommendedName>
        <fullName evidence="3 13">ATP synthase protein 8</fullName>
    </recommendedName>
</protein>
<evidence type="ECO:0000313" key="14">
    <source>
        <dbReference type="EMBL" id="XDF86513.1"/>
    </source>
</evidence>
<keyword evidence="8 13" id="KW-1133">Transmembrane helix</keyword>
<evidence type="ECO:0000256" key="6">
    <source>
        <dbReference type="ARBA" id="ARBA00022692"/>
    </source>
</evidence>
<evidence type="ECO:0000256" key="8">
    <source>
        <dbReference type="ARBA" id="ARBA00022989"/>
    </source>
</evidence>
<evidence type="ECO:0000256" key="7">
    <source>
        <dbReference type="ARBA" id="ARBA00022781"/>
    </source>
</evidence>
<keyword evidence="10 13" id="KW-0496">Mitochondrion</keyword>
<keyword evidence="6 13" id="KW-0812">Transmembrane</keyword>
<dbReference type="InterPro" id="IPR009230">
    <property type="entry name" value="ATP_synth_su8_fun"/>
</dbReference>
<evidence type="ECO:0000256" key="3">
    <source>
        <dbReference type="ARBA" id="ARBA00019651"/>
    </source>
</evidence>
<reference evidence="14" key="1">
    <citation type="submission" date="2024-07" db="EMBL/GenBank/DDBJ databases">
        <title>Mitochondrial DNA of the basidiomycete Jaminaea pallidilutea.</title>
        <authorList>
            <person name="Brejova B."/>
            <person name="Hodorova V."/>
            <person name="Nosek J."/>
        </authorList>
    </citation>
    <scope>NUCLEOTIDE SEQUENCE</scope>
</reference>
<proteinExistence type="inferred from homology"/>
<comment type="similarity">
    <text evidence="2 13">Belongs to the ATPase protein 8 family.</text>
</comment>
<evidence type="ECO:0000256" key="2">
    <source>
        <dbReference type="ARBA" id="ARBA00008892"/>
    </source>
</evidence>
<dbReference type="Pfam" id="PF05933">
    <property type="entry name" value="Fun_ATP-synt_8"/>
    <property type="match status" value="1"/>
</dbReference>
<evidence type="ECO:0000256" key="9">
    <source>
        <dbReference type="ARBA" id="ARBA00023065"/>
    </source>
</evidence>
<keyword evidence="11 13" id="KW-0472">Membrane</keyword>
<evidence type="ECO:0000256" key="10">
    <source>
        <dbReference type="ARBA" id="ARBA00023128"/>
    </source>
</evidence>
<dbReference type="EMBL" id="PP995848">
    <property type="protein sequence ID" value="XDF86513.1"/>
    <property type="molecule type" value="Genomic_DNA"/>
</dbReference>
<evidence type="ECO:0000256" key="12">
    <source>
        <dbReference type="ARBA" id="ARBA00023310"/>
    </source>
</evidence>
<evidence type="ECO:0000256" key="13">
    <source>
        <dbReference type="RuleBase" id="RU368038"/>
    </source>
</evidence>
<sequence>MPQSLPFYFVNQVSFTFLFLFICIYIMSRYILPAFLELYVVRMYITKL</sequence>
<feature type="transmembrane region" description="Helical" evidence="13">
    <location>
        <begin position="6"/>
        <end position="27"/>
    </location>
</feature>
<dbReference type="AlphaFoldDB" id="A0AB39A6W3"/>
<dbReference type="PANTHER" id="PTHR36101:SF1">
    <property type="entry name" value="ATP SYNTHASE PROTEIN 8"/>
    <property type="match status" value="1"/>
</dbReference>
<dbReference type="PANTHER" id="PTHR36101">
    <property type="entry name" value="ATP SYNTHASE PROTEIN 8"/>
    <property type="match status" value="1"/>
</dbReference>
<comment type="function">
    <text evidence="13">Mitochondrial membrane ATP synthase (F(1)F(0) ATP synthase or Complex V) produces ATP from ADP in the presence of a proton gradient across the membrane which is generated by electron transport complexes of the respiratory chain. F-type ATPases consist of two structural domains, F(1) - containing the extramembraneous catalytic core and F(0) - containing the membrane proton channel, linked together by a central stalk and a peripheral stalk. During catalysis, ATP synthesis in the catalytic domain of F(1) is coupled via a rotary mechanism of the central stalk subunits to proton translocation. Part of the complex F(0) domain. Minor subunit located with subunit a in the membrane.</text>
</comment>
<geneLocation type="mitochondrion" evidence="14"/>
<keyword evidence="12 13" id="KW-0066">ATP synthesis</keyword>